<dbReference type="PANTHER" id="PTHR13966:SF19">
    <property type="entry name" value="NUCLEASE EXOG, MITOCHONDRIAL"/>
    <property type="match status" value="1"/>
</dbReference>
<keyword evidence="3" id="KW-0378">Hydrolase</keyword>
<dbReference type="Gene3D" id="3.40.570.10">
    <property type="entry name" value="Extracellular Endonuclease, subunit A"/>
    <property type="match status" value="1"/>
</dbReference>
<evidence type="ECO:0000313" key="7">
    <source>
        <dbReference type="Proteomes" id="UP000069940"/>
    </source>
</evidence>
<keyword evidence="7" id="KW-1185">Reference proteome</keyword>
<proteinExistence type="inferred from homology"/>
<dbReference type="InterPro" id="IPR044929">
    <property type="entry name" value="DNA/RNA_non-sp_Endonuclease_sf"/>
</dbReference>
<evidence type="ECO:0000256" key="3">
    <source>
        <dbReference type="ARBA" id="ARBA00022759"/>
    </source>
</evidence>
<organism evidence="6 7">
    <name type="scientific">Aedes albopictus</name>
    <name type="common">Asian tiger mosquito</name>
    <name type="synonym">Stegomyia albopicta</name>
    <dbReference type="NCBI Taxonomy" id="7160"/>
    <lineage>
        <taxon>Eukaryota</taxon>
        <taxon>Metazoa</taxon>
        <taxon>Ecdysozoa</taxon>
        <taxon>Arthropoda</taxon>
        <taxon>Hexapoda</taxon>
        <taxon>Insecta</taxon>
        <taxon>Pterygota</taxon>
        <taxon>Neoptera</taxon>
        <taxon>Endopterygota</taxon>
        <taxon>Diptera</taxon>
        <taxon>Nematocera</taxon>
        <taxon>Culicoidea</taxon>
        <taxon>Culicidae</taxon>
        <taxon>Culicinae</taxon>
        <taxon>Aedini</taxon>
        <taxon>Aedes</taxon>
        <taxon>Stegomyia</taxon>
    </lineage>
</organism>
<evidence type="ECO:0000256" key="4">
    <source>
        <dbReference type="SAM" id="SignalP"/>
    </source>
</evidence>
<evidence type="ECO:0000313" key="6">
    <source>
        <dbReference type="EnsemblMetazoa" id="AALFPA23_015579.P22674"/>
    </source>
</evidence>
<evidence type="ECO:0000256" key="2">
    <source>
        <dbReference type="ARBA" id="ARBA00022722"/>
    </source>
</evidence>
<dbReference type="Pfam" id="PF01223">
    <property type="entry name" value="Endonuclease_NS"/>
    <property type="match status" value="1"/>
</dbReference>
<evidence type="ECO:0000259" key="5">
    <source>
        <dbReference type="SMART" id="SM00892"/>
    </source>
</evidence>
<dbReference type="PANTHER" id="PTHR13966">
    <property type="entry name" value="ENDONUCLEASE RELATED"/>
    <property type="match status" value="1"/>
</dbReference>
<dbReference type="InterPro" id="IPR044925">
    <property type="entry name" value="His-Me_finger_sf"/>
</dbReference>
<reference evidence="7" key="1">
    <citation type="journal article" date="2015" name="Proc. Natl. Acad. Sci. U.S.A.">
        <title>Genome sequence of the Asian Tiger mosquito, Aedes albopictus, reveals insights into its biology, genetics, and evolution.</title>
        <authorList>
            <person name="Chen X.G."/>
            <person name="Jiang X."/>
            <person name="Gu J."/>
            <person name="Xu M."/>
            <person name="Wu Y."/>
            <person name="Deng Y."/>
            <person name="Zhang C."/>
            <person name="Bonizzoni M."/>
            <person name="Dermauw W."/>
            <person name="Vontas J."/>
            <person name="Armbruster P."/>
            <person name="Huang X."/>
            <person name="Yang Y."/>
            <person name="Zhang H."/>
            <person name="He W."/>
            <person name="Peng H."/>
            <person name="Liu Y."/>
            <person name="Wu K."/>
            <person name="Chen J."/>
            <person name="Lirakis M."/>
            <person name="Topalis P."/>
            <person name="Van Leeuwen T."/>
            <person name="Hall A.B."/>
            <person name="Jiang X."/>
            <person name="Thorpe C."/>
            <person name="Mueller R.L."/>
            <person name="Sun C."/>
            <person name="Waterhouse R.M."/>
            <person name="Yan G."/>
            <person name="Tu Z.J."/>
            <person name="Fang X."/>
            <person name="James A.A."/>
        </authorList>
    </citation>
    <scope>NUCLEOTIDE SEQUENCE [LARGE SCALE GENOMIC DNA]</scope>
    <source>
        <strain evidence="7">Foshan</strain>
    </source>
</reference>
<dbReference type="Proteomes" id="UP000069940">
    <property type="component" value="Unassembled WGS sequence"/>
</dbReference>
<feature type="signal peptide" evidence="4">
    <location>
        <begin position="1"/>
        <end position="20"/>
    </location>
</feature>
<keyword evidence="2" id="KW-0540">Nuclease</keyword>
<dbReference type="InterPro" id="IPR001604">
    <property type="entry name" value="Endo_G_ENPP1-like_dom"/>
</dbReference>
<comment type="similarity">
    <text evidence="1">Belongs to the DNA/RNA non-specific endonuclease family.</text>
</comment>
<dbReference type="SMART" id="SM00892">
    <property type="entry name" value="Endonuclease_NS"/>
    <property type="match status" value="1"/>
</dbReference>
<dbReference type="EnsemblMetazoa" id="AALFPA23_015579.R22674">
    <property type="protein sequence ID" value="AALFPA23_015579.P22674"/>
    <property type="gene ID" value="AALFPA23_015579"/>
</dbReference>
<dbReference type="SUPFAM" id="SSF54060">
    <property type="entry name" value="His-Me finger endonucleases"/>
    <property type="match status" value="1"/>
</dbReference>
<sequence>MKIFSLAVVVVLTCGSLIAAREIPLKETEWNKLVSACTININTHLPRPQPLILIPGTDQFRYPQSNDRLLHLDAGEFLELACENGFNVAPGKNSIMVSCVFDQTFNFDSTMFRFSDFSCTENWFSSARRTPQSCEQNGRIVEIGFNMGSRFPKFMDVCHNEQTFENHWIRHEFHRAHAGFQQGVPRPSWHQGDFYPGINVNTLYTVNRQRQTLATVLGSQAIADDLVRDAATGGIFMARGHIAARADFIYGTQQNATFWFLCAAPQWQNFNDGNWLRIEDSARNFVAARNIHVTVYGGTYGVHTQTDANGDQQPIFLDFNPNGVQRLPAPKIYYKILHDERNNAGIVLIGVNDIHITSMQRIQDEYMFCEDIGDKVSWINWDRKNLAEGFSYACEVNPFLKKIGHLSHLNIPNLLI</sequence>
<reference evidence="6" key="2">
    <citation type="submission" date="2025-05" db="UniProtKB">
        <authorList>
            <consortium name="EnsemblMetazoa"/>
        </authorList>
    </citation>
    <scope>IDENTIFICATION</scope>
    <source>
        <strain evidence="6">Foshan</strain>
    </source>
</reference>
<dbReference type="GeneID" id="115268390"/>
<dbReference type="RefSeq" id="XP_029732255.2">
    <property type="nucleotide sequence ID" value="XM_029876395.2"/>
</dbReference>
<name>A0ABM1Z6R9_AEDAL</name>
<feature type="chain" id="PRO_5045231707" description="DNA/RNA non-specific endonuclease/pyrophosphatase/phosphodiesterase domain-containing protein" evidence="4">
    <location>
        <begin position="21"/>
        <end position="416"/>
    </location>
</feature>
<feature type="domain" description="DNA/RNA non-specific endonuclease/pyrophosphatase/phosphodiesterase" evidence="5">
    <location>
        <begin position="151"/>
        <end position="399"/>
    </location>
</feature>
<protein>
    <recommendedName>
        <fullName evidence="5">DNA/RNA non-specific endonuclease/pyrophosphatase/phosphodiesterase domain-containing protein</fullName>
    </recommendedName>
</protein>
<accession>A0ABM1Z6R9</accession>
<keyword evidence="3" id="KW-0255">Endonuclease</keyword>
<evidence type="ECO:0000256" key="1">
    <source>
        <dbReference type="ARBA" id="ARBA00010052"/>
    </source>
</evidence>
<keyword evidence="4" id="KW-0732">Signal</keyword>
<dbReference type="InterPro" id="IPR040255">
    <property type="entry name" value="Non-specific_endonuclease"/>
</dbReference>